<organism evidence="1 2">
    <name type="scientific">Gigaspora margarita</name>
    <dbReference type="NCBI Taxonomy" id="4874"/>
    <lineage>
        <taxon>Eukaryota</taxon>
        <taxon>Fungi</taxon>
        <taxon>Fungi incertae sedis</taxon>
        <taxon>Mucoromycota</taxon>
        <taxon>Glomeromycotina</taxon>
        <taxon>Glomeromycetes</taxon>
        <taxon>Diversisporales</taxon>
        <taxon>Gigasporaceae</taxon>
        <taxon>Gigaspora</taxon>
    </lineage>
</organism>
<feature type="non-terminal residue" evidence="1">
    <location>
        <position position="1"/>
    </location>
</feature>
<comment type="caution">
    <text evidence="1">The sequence shown here is derived from an EMBL/GenBank/DDBJ whole genome shotgun (WGS) entry which is preliminary data.</text>
</comment>
<feature type="non-terminal residue" evidence="1">
    <location>
        <position position="44"/>
    </location>
</feature>
<name>A0ABN7X892_GIGMA</name>
<evidence type="ECO:0000313" key="2">
    <source>
        <dbReference type="Proteomes" id="UP000789901"/>
    </source>
</evidence>
<proteinExistence type="predicted"/>
<dbReference type="EMBL" id="CAJVQB010101482">
    <property type="protein sequence ID" value="CAG8850522.1"/>
    <property type="molecule type" value="Genomic_DNA"/>
</dbReference>
<keyword evidence="2" id="KW-1185">Reference proteome</keyword>
<evidence type="ECO:0000313" key="1">
    <source>
        <dbReference type="EMBL" id="CAG8850522.1"/>
    </source>
</evidence>
<reference evidence="1 2" key="1">
    <citation type="submission" date="2021-06" db="EMBL/GenBank/DDBJ databases">
        <authorList>
            <person name="Kallberg Y."/>
            <person name="Tangrot J."/>
            <person name="Rosling A."/>
        </authorList>
    </citation>
    <scope>NUCLEOTIDE SEQUENCE [LARGE SCALE GENOMIC DNA]</scope>
    <source>
        <strain evidence="1 2">120-4 pot B 10/14</strain>
    </source>
</reference>
<accession>A0ABN7X892</accession>
<protein>
    <submittedName>
        <fullName evidence="1">13213_t:CDS:1</fullName>
    </submittedName>
</protein>
<dbReference type="Proteomes" id="UP000789901">
    <property type="component" value="Unassembled WGS sequence"/>
</dbReference>
<sequence length="44" mass="5311">ETDNLERIIIELGQDKVDHIDWEKVWNHWVSSIGNNRSKKQLHE</sequence>
<gene>
    <name evidence="1" type="ORF">GMARGA_LOCUS40254</name>
</gene>